<reference evidence="2" key="1">
    <citation type="submission" date="2021-09" db="EMBL/GenBank/DDBJ databases">
        <title>Fulvivirga sp. isolated from coastal sediment.</title>
        <authorList>
            <person name="Yu H."/>
        </authorList>
    </citation>
    <scope>NUCLEOTIDE SEQUENCE</scope>
    <source>
        <strain evidence="2">1062</strain>
    </source>
</reference>
<name>A0A9X1HYH0_9BACT</name>
<dbReference type="RefSeq" id="WP_225699751.1">
    <property type="nucleotide sequence ID" value="NZ_JAIXNE010000007.1"/>
</dbReference>
<dbReference type="Pfam" id="PF13568">
    <property type="entry name" value="OMP_b-brl_2"/>
    <property type="match status" value="1"/>
</dbReference>
<gene>
    <name evidence="2" type="ORF">LDX50_28720</name>
</gene>
<evidence type="ECO:0000313" key="3">
    <source>
        <dbReference type="Proteomes" id="UP001139409"/>
    </source>
</evidence>
<protein>
    <submittedName>
        <fullName evidence="2">PorT family protein</fullName>
    </submittedName>
</protein>
<dbReference type="AlphaFoldDB" id="A0A9X1HYH0"/>
<feature type="domain" description="Outer membrane protein beta-barrel" evidence="1">
    <location>
        <begin position="27"/>
        <end position="213"/>
    </location>
</feature>
<comment type="caution">
    <text evidence="2">The sequence shown here is derived from an EMBL/GenBank/DDBJ whole genome shotgun (WGS) entry which is preliminary data.</text>
</comment>
<dbReference type="InterPro" id="IPR025665">
    <property type="entry name" value="Beta-barrel_OMP_2"/>
</dbReference>
<accession>A0A9X1HYH0</accession>
<keyword evidence="3" id="KW-1185">Reference proteome</keyword>
<evidence type="ECO:0000259" key="1">
    <source>
        <dbReference type="Pfam" id="PF13568"/>
    </source>
</evidence>
<proteinExistence type="predicted"/>
<dbReference type="Proteomes" id="UP001139409">
    <property type="component" value="Unassembled WGS sequence"/>
</dbReference>
<sequence>MCCSRIFFGIIFTLLMGIGCRLAEAQILVGPKVGVQYGWIGLDNDVDKSFLNTSPAIGMHAGGVAIFRVRERFYLHTELLYEFRQQVITGELDELLRSNTTAHYIQLPISFKINFKSSISNLKYQWFAGAGPNLNYWIGGSTKLESSELDEIDQSPSRYKIAFKAIPDENTDPEKLYIEDANRMQLGVNAVGGLMFEPQTGTAFIVDIRFDYGHSFFARKDYGYFPGLLDYSEPTRARYMAIKLGLTYVFDTKVSESRKGKSTVKDRKRK</sequence>
<dbReference type="EMBL" id="JAIXNE010000007">
    <property type="protein sequence ID" value="MCA6078892.1"/>
    <property type="molecule type" value="Genomic_DNA"/>
</dbReference>
<organism evidence="2 3">
    <name type="scientific">Fulvivirga sedimenti</name>
    <dbReference type="NCBI Taxonomy" id="2879465"/>
    <lineage>
        <taxon>Bacteria</taxon>
        <taxon>Pseudomonadati</taxon>
        <taxon>Bacteroidota</taxon>
        <taxon>Cytophagia</taxon>
        <taxon>Cytophagales</taxon>
        <taxon>Fulvivirgaceae</taxon>
        <taxon>Fulvivirga</taxon>
    </lineage>
</organism>
<dbReference type="PROSITE" id="PS51257">
    <property type="entry name" value="PROKAR_LIPOPROTEIN"/>
    <property type="match status" value="1"/>
</dbReference>
<evidence type="ECO:0000313" key="2">
    <source>
        <dbReference type="EMBL" id="MCA6078892.1"/>
    </source>
</evidence>